<dbReference type="GO" id="GO:0003729">
    <property type="term" value="F:mRNA binding"/>
    <property type="evidence" value="ECO:0007669"/>
    <property type="project" value="InterPro"/>
</dbReference>
<dbReference type="EMBL" id="ML178820">
    <property type="protein sequence ID" value="TFL03489.1"/>
    <property type="molecule type" value="Genomic_DNA"/>
</dbReference>
<feature type="domain" description="Pcf11 C-terminal" evidence="2">
    <location>
        <begin position="296"/>
        <end position="348"/>
    </location>
</feature>
<dbReference type="GO" id="GO:0031124">
    <property type="term" value="P:mRNA 3'-end processing"/>
    <property type="evidence" value="ECO:0007669"/>
    <property type="project" value="InterPro"/>
</dbReference>
<evidence type="ECO:0000259" key="2">
    <source>
        <dbReference type="Pfam" id="PF21936"/>
    </source>
</evidence>
<proteinExistence type="predicted"/>
<evidence type="ECO:0000256" key="1">
    <source>
        <dbReference type="SAM" id="MobiDB-lite"/>
    </source>
</evidence>
<accession>A0A5C3QTA6</accession>
<keyword evidence="4" id="KW-1185">Reference proteome</keyword>
<feature type="region of interest" description="Disordered" evidence="1">
    <location>
        <begin position="173"/>
        <end position="197"/>
    </location>
</feature>
<dbReference type="GO" id="GO:0000993">
    <property type="term" value="F:RNA polymerase II complex binding"/>
    <property type="evidence" value="ECO:0007669"/>
    <property type="project" value="InterPro"/>
</dbReference>
<dbReference type="OrthoDB" id="2129491at2759"/>
<dbReference type="PANTHER" id="PTHR15921:SF3">
    <property type="entry name" value="PRE-MRNA CLEAVAGE COMPLEX 2 PROTEIN PCF11"/>
    <property type="match status" value="1"/>
</dbReference>
<reference evidence="3 4" key="1">
    <citation type="journal article" date="2019" name="Nat. Ecol. Evol.">
        <title>Megaphylogeny resolves global patterns of mushroom evolution.</title>
        <authorList>
            <person name="Varga T."/>
            <person name="Krizsan K."/>
            <person name="Foldi C."/>
            <person name="Dima B."/>
            <person name="Sanchez-Garcia M."/>
            <person name="Sanchez-Ramirez S."/>
            <person name="Szollosi G.J."/>
            <person name="Szarkandi J.G."/>
            <person name="Papp V."/>
            <person name="Albert L."/>
            <person name="Andreopoulos W."/>
            <person name="Angelini C."/>
            <person name="Antonin V."/>
            <person name="Barry K.W."/>
            <person name="Bougher N.L."/>
            <person name="Buchanan P."/>
            <person name="Buyck B."/>
            <person name="Bense V."/>
            <person name="Catcheside P."/>
            <person name="Chovatia M."/>
            <person name="Cooper J."/>
            <person name="Damon W."/>
            <person name="Desjardin D."/>
            <person name="Finy P."/>
            <person name="Geml J."/>
            <person name="Haridas S."/>
            <person name="Hughes K."/>
            <person name="Justo A."/>
            <person name="Karasinski D."/>
            <person name="Kautmanova I."/>
            <person name="Kiss B."/>
            <person name="Kocsube S."/>
            <person name="Kotiranta H."/>
            <person name="LaButti K.M."/>
            <person name="Lechner B.E."/>
            <person name="Liimatainen K."/>
            <person name="Lipzen A."/>
            <person name="Lukacs Z."/>
            <person name="Mihaltcheva S."/>
            <person name="Morgado L.N."/>
            <person name="Niskanen T."/>
            <person name="Noordeloos M.E."/>
            <person name="Ohm R.A."/>
            <person name="Ortiz-Santana B."/>
            <person name="Ovrebo C."/>
            <person name="Racz N."/>
            <person name="Riley R."/>
            <person name="Savchenko A."/>
            <person name="Shiryaev A."/>
            <person name="Soop K."/>
            <person name="Spirin V."/>
            <person name="Szebenyi C."/>
            <person name="Tomsovsky M."/>
            <person name="Tulloss R.E."/>
            <person name="Uehling J."/>
            <person name="Grigoriev I.V."/>
            <person name="Vagvolgyi C."/>
            <person name="Papp T."/>
            <person name="Martin F.M."/>
            <person name="Miettinen O."/>
            <person name="Hibbett D.S."/>
            <person name="Nagy L.G."/>
        </authorList>
    </citation>
    <scope>NUCLEOTIDE SEQUENCE [LARGE SCALE GENOMIC DNA]</scope>
    <source>
        <strain evidence="3 4">CBS 309.79</strain>
    </source>
</reference>
<dbReference type="Proteomes" id="UP000305067">
    <property type="component" value="Unassembled WGS sequence"/>
</dbReference>
<gene>
    <name evidence="3" type="ORF">BDV98DRAFT_581438</name>
</gene>
<dbReference type="AlphaFoldDB" id="A0A5C3QTA6"/>
<evidence type="ECO:0000313" key="3">
    <source>
        <dbReference type="EMBL" id="TFL03489.1"/>
    </source>
</evidence>
<feature type="compositionally biased region" description="Polar residues" evidence="1">
    <location>
        <begin position="173"/>
        <end position="186"/>
    </location>
</feature>
<dbReference type="GO" id="GO:0005737">
    <property type="term" value="C:cytoplasm"/>
    <property type="evidence" value="ECO:0007669"/>
    <property type="project" value="TreeGrafter"/>
</dbReference>
<protein>
    <recommendedName>
        <fullName evidence="2">Pcf11 C-terminal domain-containing protein</fullName>
    </recommendedName>
</protein>
<organism evidence="3 4">
    <name type="scientific">Pterulicium gracile</name>
    <dbReference type="NCBI Taxonomy" id="1884261"/>
    <lineage>
        <taxon>Eukaryota</taxon>
        <taxon>Fungi</taxon>
        <taxon>Dikarya</taxon>
        <taxon>Basidiomycota</taxon>
        <taxon>Agaricomycotina</taxon>
        <taxon>Agaricomycetes</taxon>
        <taxon>Agaricomycetidae</taxon>
        <taxon>Agaricales</taxon>
        <taxon>Pleurotineae</taxon>
        <taxon>Pterulaceae</taxon>
        <taxon>Pterulicium</taxon>
    </lineage>
</organism>
<dbReference type="GO" id="GO:0006369">
    <property type="term" value="P:termination of RNA polymerase II transcription"/>
    <property type="evidence" value="ECO:0007669"/>
    <property type="project" value="InterPro"/>
</dbReference>
<name>A0A5C3QTA6_9AGAR</name>
<dbReference type="Pfam" id="PF21936">
    <property type="entry name" value="Pcf11_C"/>
    <property type="match status" value="1"/>
</dbReference>
<dbReference type="PANTHER" id="PTHR15921">
    <property type="entry name" value="PRE-MRNA CLEAVAGE COMPLEX II"/>
    <property type="match status" value="1"/>
</dbReference>
<evidence type="ECO:0000313" key="4">
    <source>
        <dbReference type="Proteomes" id="UP000305067"/>
    </source>
</evidence>
<dbReference type="InterPro" id="IPR054127">
    <property type="entry name" value="Pcf11_C"/>
</dbReference>
<dbReference type="InterPro" id="IPR045154">
    <property type="entry name" value="PCF11-like"/>
</dbReference>
<dbReference type="STRING" id="1884261.A0A5C3QTA6"/>
<dbReference type="GO" id="GO:0005849">
    <property type="term" value="C:mRNA cleavage factor complex"/>
    <property type="evidence" value="ECO:0007669"/>
    <property type="project" value="TreeGrafter"/>
</dbReference>
<sequence length="426" mass="45778">MASVCIPARVDAPKDGRSQLHKRFPTAARLNDAVRTLLDDAVDEEALRPHEGANDNLARVAPGLLCCSSVLFILRSVVLEGLSDEVQLKTILNQIRTLLRNTATTSAPPSLRPLQHQRSYNDWNQPLHAPNTPSAVSVSPAVNATAPPTPSIVNSSEILSILTNLVKSGVVPSSATASDAGTSPLQATPAKQLDSDITESRSYRESILAHSVLLTTVDITKPRSHLIFESLYDSQLVQCKQCGERFSEKPSSKLVEAATAAVSSHETARASTGASRGRASVAAENAKNNEDLRAMFVIVPPGDEAKPVRCPICKEALKSEFLEDDEDWVWKNALKKGDTVYHATCHSEAAASTSTLVSRLRADYSRSRSRSLTPELHGRMSSTRASLTVEPSMSTVQGFFVPVIGVKRESGPADGGEEPSSKRVAL</sequence>